<name>A0AA91GGR7_9ENTE</name>
<dbReference type="InterPro" id="IPR044068">
    <property type="entry name" value="CB"/>
</dbReference>
<evidence type="ECO:0000259" key="7">
    <source>
        <dbReference type="PROSITE" id="PS51900"/>
    </source>
</evidence>
<dbReference type="InterPro" id="IPR010998">
    <property type="entry name" value="Integrase_recombinase_N"/>
</dbReference>
<accession>A0AA91GGR7</accession>
<keyword evidence="2" id="KW-0229">DNA integration</keyword>
<evidence type="ECO:0000259" key="6">
    <source>
        <dbReference type="PROSITE" id="PS51898"/>
    </source>
</evidence>
<sequence>MLGKQAENTNDIGYFFPPSIPPSKYRKDLITLAKGENIYKRKDGRWEGRYPKARKADGSIRYGYIYARTYRAVKEQMIDKKVQSKGFYMGVTKEFYGSFGDWANLWLNEIVFPKVKESTYASYSNKIQIHILPQLAKRPLKKITALDMDQLVKRLSESLAESSVHIIFRIVKSCFEAAKERGYLYLNPCEQTVLPKIKKQKVQALSRTQHKAVEKESLKSIKGLPVLIALETGMRIGEICALKWEDIDFDSSVLKVNRTKQRIAMPGILGQRTKLVETSPKTTNAVRIIPLSKKLKGVLVKCRNETNSSYVITGGEGSVEPRTVSYRFERIKQKLDLLNVPFHALRHTFATRCVEMGVNIAAISSLLGHSSIKLTLDIYTNSFFEEQRAAIDQLAFI</sequence>
<dbReference type="CDD" id="cd01189">
    <property type="entry name" value="INT_ICEBs1_C_like"/>
    <property type="match status" value="1"/>
</dbReference>
<dbReference type="InterPro" id="IPR004107">
    <property type="entry name" value="Integrase_SAM-like_N"/>
</dbReference>
<reference evidence="8 9" key="1">
    <citation type="submission" date="2014-12" db="EMBL/GenBank/DDBJ databases">
        <title>Draft genome sequences of 29 type strains of Enterococci.</title>
        <authorList>
            <person name="Zhong Z."/>
            <person name="Sun Z."/>
            <person name="Liu W."/>
            <person name="Zhang W."/>
            <person name="Zhang H."/>
        </authorList>
    </citation>
    <scope>NUCLEOTIDE SEQUENCE [LARGE SCALE GENOMIC DNA]</scope>
    <source>
        <strain evidence="8 9">DSM 22801</strain>
    </source>
</reference>
<dbReference type="GO" id="GO:0006310">
    <property type="term" value="P:DNA recombination"/>
    <property type="evidence" value="ECO:0007669"/>
    <property type="project" value="UniProtKB-KW"/>
</dbReference>
<gene>
    <name evidence="8" type="ORF">RV15_GL001764</name>
</gene>
<dbReference type="Gene3D" id="1.10.443.10">
    <property type="entry name" value="Intergrase catalytic core"/>
    <property type="match status" value="1"/>
</dbReference>
<dbReference type="Gene3D" id="1.10.150.130">
    <property type="match status" value="1"/>
</dbReference>
<feature type="domain" description="Tyr recombinase" evidence="6">
    <location>
        <begin position="200"/>
        <end position="392"/>
    </location>
</feature>
<dbReference type="Pfam" id="PF00589">
    <property type="entry name" value="Phage_integrase"/>
    <property type="match status" value="1"/>
</dbReference>
<evidence type="ECO:0000256" key="3">
    <source>
        <dbReference type="ARBA" id="ARBA00023125"/>
    </source>
</evidence>
<protein>
    <recommendedName>
        <fullName evidence="10">Integrase</fullName>
    </recommendedName>
</protein>
<dbReference type="AlphaFoldDB" id="A0AA91GGR7"/>
<feature type="domain" description="Core-binding (CB)" evidence="7">
    <location>
        <begin position="97"/>
        <end position="179"/>
    </location>
</feature>
<dbReference type="InterPro" id="IPR050090">
    <property type="entry name" value="Tyrosine_recombinase_XerCD"/>
</dbReference>
<dbReference type="GO" id="GO:0015074">
    <property type="term" value="P:DNA integration"/>
    <property type="evidence" value="ECO:0007669"/>
    <property type="project" value="UniProtKB-KW"/>
</dbReference>
<dbReference type="Proteomes" id="UP000183039">
    <property type="component" value="Unassembled WGS sequence"/>
</dbReference>
<dbReference type="PROSITE" id="PS51900">
    <property type="entry name" value="CB"/>
    <property type="match status" value="1"/>
</dbReference>
<dbReference type="PANTHER" id="PTHR30349:SF41">
    <property type="entry name" value="INTEGRASE_RECOMBINASE PROTEIN MJ0367-RELATED"/>
    <property type="match status" value="1"/>
</dbReference>
<dbReference type="SUPFAM" id="SSF56349">
    <property type="entry name" value="DNA breaking-rejoining enzymes"/>
    <property type="match status" value="1"/>
</dbReference>
<comment type="caution">
    <text evidence="8">The sequence shown here is derived from an EMBL/GenBank/DDBJ whole genome shotgun (WGS) entry which is preliminary data.</text>
</comment>
<dbReference type="PANTHER" id="PTHR30349">
    <property type="entry name" value="PHAGE INTEGRASE-RELATED"/>
    <property type="match status" value="1"/>
</dbReference>
<evidence type="ECO:0008006" key="10">
    <source>
        <dbReference type="Google" id="ProtNLM"/>
    </source>
</evidence>
<dbReference type="GO" id="GO:0003677">
    <property type="term" value="F:DNA binding"/>
    <property type="evidence" value="ECO:0007669"/>
    <property type="project" value="UniProtKB-UniRule"/>
</dbReference>
<evidence type="ECO:0000256" key="2">
    <source>
        <dbReference type="ARBA" id="ARBA00022908"/>
    </source>
</evidence>
<evidence type="ECO:0000256" key="4">
    <source>
        <dbReference type="ARBA" id="ARBA00023172"/>
    </source>
</evidence>
<dbReference type="InterPro" id="IPR002104">
    <property type="entry name" value="Integrase_catalytic"/>
</dbReference>
<dbReference type="PROSITE" id="PS51898">
    <property type="entry name" value="TYR_RECOMBINASE"/>
    <property type="match status" value="1"/>
</dbReference>
<evidence type="ECO:0000313" key="8">
    <source>
        <dbReference type="EMBL" id="OJG88579.1"/>
    </source>
</evidence>
<dbReference type="InterPro" id="IPR011010">
    <property type="entry name" value="DNA_brk_join_enz"/>
</dbReference>
<proteinExistence type="inferred from homology"/>
<dbReference type="EMBL" id="JXLC01000025">
    <property type="protein sequence ID" value="OJG88579.1"/>
    <property type="molecule type" value="Genomic_DNA"/>
</dbReference>
<evidence type="ECO:0000313" key="9">
    <source>
        <dbReference type="Proteomes" id="UP000183039"/>
    </source>
</evidence>
<organism evidence="8 9">
    <name type="scientific">Enterococcus silesiacus</name>
    <dbReference type="NCBI Taxonomy" id="332949"/>
    <lineage>
        <taxon>Bacteria</taxon>
        <taxon>Bacillati</taxon>
        <taxon>Bacillota</taxon>
        <taxon>Bacilli</taxon>
        <taxon>Lactobacillales</taxon>
        <taxon>Enterococcaceae</taxon>
        <taxon>Enterococcus</taxon>
    </lineage>
</organism>
<dbReference type="Pfam" id="PF14659">
    <property type="entry name" value="Phage_int_SAM_3"/>
    <property type="match status" value="1"/>
</dbReference>
<comment type="similarity">
    <text evidence="1">Belongs to the 'phage' integrase family.</text>
</comment>
<dbReference type="InterPro" id="IPR013762">
    <property type="entry name" value="Integrase-like_cat_sf"/>
</dbReference>
<evidence type="ECO:0000256" key="1">
    <source>
        <dbReference type="ARBA" id="ARBA00008857"/>
    </source>
</evidence>
<evidence type="ECO:0000256" key="5">
    <source>
        <dbReference type="PROSITE-ProRule" id="PRU01248"/>
    </source>
</evidence>
<keyword evidence="4" id="KW-0233">DNA recombination</keyword>
<keyword evidence="3 5" id="KW-0238">DNA-binding</keyword>
<dbReference type="RefSeq" id="WP_245791389.1">
    <property type="nucleotide sequence ID" value="NZ_JXLC01000025.1"/>
</dbReference>